<dbReference type="Proteomes" id="UP000664844">
    <property type="component" value="Unassembled WGS sequence"/>
</dbReference>
<evidence type="ECO:0000259" key="1">
    <source>
        <dbReference type="Pfam" id="PF01869"/>
    </source>
</evidence>
<evidence type="ECO:0000313" key="2">
    <source>
        <dbReference type="EMBL" id="MBO0351239.1"/>
    </source>
</evidence>
<keyword evidence="3" id="KW-1185">Reference proteome</keyword>
<dbReference type="InterPro" id="IPR052519">
    <property type="entry name" value="Euk-type_GlcNAc_Kinase"/>
</dbReference>
<protein>
    <submittedName>
        <fullName evidence="2">ATPase</fullName>
    </submittedName>
</protein>
<feature type="domain" description="ATPase BadF/BadG/BcrA/BcrD type" evidence="1">
    <location>
        <begin position="18"/>
        <end position="323"/>
    </location>
</feature>
<dbReference type="Gene3D" id="3.30.420.40">
    <property type="match status" value="2"/>
</dbReference>
<dbReference type="Pfam" id="PF01869">
    <property type="entry name" value="BcrAD_BadFG"/>
    <property type="match status" value="1"/>
</dbReference>
<dbReference type="RefSeq" id="WP_207089687.1">
    <property type="nucleotide sequence ID" value="NZ_JAFLQW010000516.1"/>
</dbReference>
<proteinExistence type="predicted"/>
<organism evidence="2 3">
    <name type="scientific">Phormidium pseudopriestleyi FRX01</name>
    <dbReference type="NCBI Taxonomy" id="1759528"/>
    <lineage>
        <taxon>Bacteria</taxon>
        <taxon>Bacillati</taxon>
        <taxon>Cyanobacteriota</taxon>
        <taxon>Cyanophyceae</taxon>
        <taxon>Oscillatoriophycideae</taxon>
        <taxon>Oscillatoriales</taxon>
        <taxon>Oscillatoriaceae</taxon>
        <taxon>Phormidium</taxon>
    </lineage>
</organism>
<dbReference type="PANTHER" id="PTHR43190:SF3">
    <property type="entry name" value="N-ACETYL-D-GLUCOSAMINE KINASE"/>
    <property type="match status" value="1"/>
</dbReference>
<gene>
    <name evidence="2" type="ORF">J0895_19600</name>
</gene>
<name>A0ABS3FVU3_9CYAN</name>
<evidence type="ECO:0000313" key="3">
    <source>
        <dbReference type="Proteomes" id="UP000664844"/>
    </source>
</evidence>
<dbReference type="SUPFAM" id="SSF53067">
    <property type="entry name" value="Actin-like ATPase domain"/>
    <property type="match status" value="2"/>
</dbReference>
<dbReference type="PANTHER" id="PTHR43190">
    <property type="entry name" value="N-ACETYL-D-GLUCOSAMINE KINASE"/>
    <property type="match status" value="1"/>
</dbReference>
<reference evidence="2 3" key="1">
    <citation type="submission" date="2021-03" db="EMBL/GenBank/DDBJ databases">
        <title>Metabolic Capacity of the Antarctic Cyanobacterium Phormidium pseudopriestleyi that Sustains Oxygenic Photosynthesis in the Presence of Hydrogen Sulfide.</title>
        <authorList>
            <person name="Lumian J.E."/>
            <person name="Jungblut A.D."/>
            <person name="Dillon M.L."/>
            <person name="Hawes I."/>
            <person name="Doran P.T."/>
            <person name="Mackey T.J."/>
            <person name="Dick G.J."/>
            <person name="Grettenberger C.L."/>
            <person name="Sumner D.Y."/>
        </authorList>
    </citation>
    <scope>NUCLEOTIDE SEQUENCE [LARGE SCALE GENOMIC DNA]</scope>
    <source>
        <strain evidence="2 3">FRX01</strain>
    </source>
</reference>
<comment type="caution">
    <text evidence="2">The sequence shown here is derived from an EMBL/GenBank/DDBJ whole genome shotgun (WGS) entry which is preliminary data.</text>
</comment>
<dbReference type="EMBL" id="JAFLQW010000516">
    <property type="protein sequence ID" value="MBO0351239.1"/>
    <property type="molecule type" value="Genomic_DNA"/>
</dbReference>
<dbReference type="CDD" id="cd24007">
    <property type="entry name" value="ASKHA_NBD_eukNAGK-like"/>
    <property type="match status" value="1"/>
</dbReference>
<sequence>MSYGIRDSEFNDNTDWVLGIDGGGTKTVCLVMDETGTIAGRGEAGPSNYQTIGLAAAAESISQAIASAVNALPGVAIAGIGVGLAGVGRSEDVQVVQGLVAGLSQESPLPIRWNLRSEGVVVTHDCAIALVGGTGSASGVAIVAGTGSIAYGCNSQGESKRAGGWGYRFGDEGSGYQIAVAGLRAAARSHDGRGPKTLLTDSLLDYLNLNELEDLIEVIYRRGWGVTEIAALSPLIDRAAAAGDAIATQILEDAAAELVLTTQTVASALFKPDQAFEVVTIGGVWRSVCHLGDRFRESLRTQFPRVQVISPRHEPAYGAGLLALERLGKGVLSP</sequence>
<accession>A0ABS3FVU3</accession>
<dbReference type="InterPro" id="IPR043129">
    <property type="entry name" value="ATPase_NBD"/>
</dbReference>
<dbReference type="InterPro" id="IPR002731">
    <property type="entry name" value="ATPase_BadF"/>
</dbReference>